<sequence length="220" mass="25529">MNLFNKELQKRLFSTQEGLILILSFSLIFFTTFSLVFFYFYDAVFASKITTMIFTNIFIGRVPAISFGYASNLSHIVVIVFNIIAEMILVTLIFSIFVFSFKGVVRVKGLEDFFNKVKEKKEKHKNIFLKYGRLGLFIFVFIPFWMTGPIVGSIIGFLIGMKHFTIIFIVFLATIISMTLWGLFLQEIVGFLGEFDIRFIWILILIAVVSVIIFKLKRRK</sequence>
<keyword evidence="1" id="KW-0812">Transmembrane</keyword>
<keyword evidence="1" id="KW-1133">Transmembrane helix</keyword>
<dbReference type="InterPro" id="IPR009577">
    <property type="entry name" value="Sm_multidrug_ex"/>
</dbReference>
<reference evidence="2 3" key="1">
    <citation type="submission" date="2017-10" db="EMBL/GenBank/DDBJ databases">
        <title>Genomics of the genus Arcobacter.</title>
        <authorList>
            <person name="Perez-Cataluna A."/>
            <person name="Figueras M.J."/>
        </authorList>
    </citation>
    <scope>NUCLEOTIDE SEQUENCE [LARGE SCALE GENOMIC DNA]</scope>
    <source>
        <strain evidence="2 3">CECT 8441</strain>
    </source>
</reference>
<feature type="transmembrane region" description="Helical" evidence="1">
    <location>
        <begin position="77"/>
        <end position="101"/>
    </location>
</feature>
<feature type="transmembrane region" description="Helical" evidence="1">
    <location>
        <begin position="20"/>
        <end position="41"/>
    </location>
</feature>
<dbReference type="Proteomes" id="UP000289758">
    <property type="component" value="Unassembled WGS sequence"/>
</dbReference>
<dbReference type="RefSeq" id="WP_129085824.1">
    <property type="nucleotide sequence ID" value="NZ_PDKK01000001.1"/>
</dbReference>
<keyword evidence="1" id="KW-0472">Membrane</keyword>
<gene>
    <name evidence="2" type="ORF">CRV07_00095</name>
</gene>
<evidence type="ECO:0000313" key="2">
    <source>
        <dbReference type="EMBL" id="RXK08245.1"/>
    </source>
</evidence>
<dbReference type="EMBL" id="PDKK01000001">
    <property type="protein sequence ID" value="RXK08245.1"/>
    <property type="molecule type" value="Genomic_DNA"/>
</dbReference>
<name>A0A4Q1AU91_9BACT</name>
<evidence type="ECO:0008006" key="4">
    <source>
        <dbReference type="Google" id="ProtNLM"/>
    </source>
</evidence>
<dbReference type="AlphaFoldDB" id="A0A4Q1AU91"/>
<comment type="caution">
    <text evidence="2">The sequence shown here is derived from an EMBL/GenBank/DDBJ whole genome shotgun (WGS) entry which is preliminary data.</text>
</comment>
<proteinExistence type="predicted"/>
<feature type="transmembrane region" description="Helical" evidence="1">
    <location>
        <begin position="197"/>
        <end position="216"/>
    </location>
</feature>
<evidence type="ECO:0000313" key="3">
    <source>
        <dbReference type="Proteomes" id="UP000289758"/>
    </source>
</evidence>
<dbReference type="Pfam" id="PF06695">
    <property type="entry name" value="Sm_multidrug_ex"/>
    <property type="match status" value="1"/>
</dbReference>
<protein>
    <recommendedName>
        <fullName evidence="4">Small multi-drug export protein</fullName>
    </recommendedName>
</protein>
<organism evidence="2 3">
    <name type="scientific">Halarcobacter ebronensis</name>
    <dbReference type="NCBI Taxonomy" id="1462615"/>
    <lineage>
        <taxon>Bacteria</taxon>
        <taxon>Pseudomonadati</taxon>
        <taxon>Campylobacterota</taxon>
        <taxon>Epsilonproteobacteria</taxon>
        <taxon>Campylobacterales</taxon>
        <taxon>Arcobacteraceae</taxon>
        <taxon>Halarcobacter</taxon>
    </lineage>
</organism>
<evidence type="ECO:0000256" key="1">
    <source>
        <dbReference type="SAM" id="Phobius"/>
    </source>
</evidence>
<dbReference type="OrthoDB" id="5420154at2"/>
<feature type="transmembrane region" description="Helical" evidence="1">
    <location>
        <begin position="53"/>
        <end position="70"/>
    </location>
</feature>
<accession>A0A4Q1AU91</accession>
<feature type="transmembrane region" description="Helical" evidence="1">
    <location>
        <begin position="166"/>
        <end position="185"/>
    </location>
</feature>
<keyword evidence="3" id="KW-1185">Reference proteome</keyword>
<feature type="transmembrane region" description="Helical" evidence="1">
    <location>
        <begin position="134"/>
        <end position="159"/>
    </location>
</feature>